<protein>
    <submittedName>
        <fullName evidence="1">Uncharacterized protein</fullName>
    </submittedName>
</protein>
<reference evidence="1 2" key="1">
    <citation type="journal article" date="2018" name="BMC Genomics">
        <title>The genome of Naegleria lovaniensis, the basis for a comparative approach to unravel pathogenicity factors of the human pathogenic amoeba N. fowleri.</title>
        <authorList>
            <person name="Liechti N."/>
            <person name="Schurch N."/>
            <person name="Bruggmann R."/>
            <person name="Wittwer M."/>
        </authorList>
    </citation>
    <scope>NUCLEOTIDE SEQUENCE [LARGE SCALE GENOMIC DNA]</scope>
    <source>
        <strain evidence="1 2">ATCC 30569</strain>
    </source>
</reference>
<dbReference type="GeneID" id="68099765"/>
<dbReference type="RefSeq" id="XP_044555674.1">
    <property type="nucleotide sequence ID" value="XM_044697263.1"/>
</dbReference>
<comment type="caution">
    <text evidence="1">The sequence shown here is derived from an EMBL/GenBank/DDBJ whole genome shotgun (WGS) entry which is preliminary data.</text>
</comment>
<evidence type="ECO:0000313" key="1">
    <source>
        <dbReference type="EMBL" id="KAG2393780.1"/>
    </source>
</evidence>
<accession>A0AA88H346</accession>
<name>A0AA88H346_NAELO</name>
<gene>
    <name evidence="1" type="ORF">C9374_007311</name>
</gene>
<evidence type="ECO:0000313" key="2">
    <source>
        <dbReference type="Proteomes" id="UP000816034"/>
    </source>
</evidence>
<dbReference type="Proteomes" id="UP000816034">
    <property type="component" value="Unassembled WGS sequence"/>
</dbReference>
<sequence length="71" mass="8328">MFSRYLRCNYEHSDGRIKYWKGYKSGKWIDMVLLPFIVAGEQAKGNNFSKAMIKVLQNRIINEKAFFTGSM</sequence>
<organism evidence="1 2">
    <name type="scientific">Naegleria lovaniensis</name>
    <name type="common">Amoeba</name>
    <dbReference type="NCBI Taxonomy" id="51637"/>
    <lineage>
        <taxon>Eukaryota</taxon>
        <taxon>Discoba</taxon>
        <taxon>Heterolobosea</taxon>
        <taxon>Tetramitia</taxon>
        <taxon>Eutetramitia</taxon>
        <taxon>Vahlkampfiidae</taxon>
        <taxon>Naegleria</taxon>
    </lineage>
</organism>
<dbReference type="EMBL" id="PYSW02000002">
    <property type="protein sequence ID" value="KAG2393780.1"/>
    <property type="molecule type" value="Genomic_DNA"/>
</dbReference>
<dbReference type="AlphaFoldDB" id="A0AA88H346"/>
<keyword evidence="2" id="KW-1185">Reference proteome</keyword>
<proteinExistence type="predicted"/>